<dbReference type="InterPro" id="IPR010998">
    <property type="entry name" value="Integrase_recombinase_N"/>
</dbReference>
<dbReference type="InterPro" id="IPR050090">
    <property type="entry name" value="Tyrosine_recombinase_XerCD"/>
</dbReference>
<dbReference type="Gene3D" id="1.10.150.130">
    <property type="match status" value="1"/>
</dbReference>
<dbReference type="InterPro" id="IPR013762">
    <property type="entry name" value="Integrase-like_cat_sf"/>
</dbReference>
<dbReference type="Proteomes" id="UP000644010">
    <property type="component" value="Unassembled WGS sequence"/>
</dbReference>
<name>A0ABR7EA05_9BACT</name>
<dbReference type="InterPro" id="IPR025269">
    <property type="entry name" value="SAM-like_dom"/>
</dbReference>
<dbReference type="RefSeq" id="WP_186961560.1">
    <property type="nucleotide sequence ID" value="NZ_JACOOI010000041.1"/>
</dbReference>
<accession>A0ABR7EA05</accession>
<evidence type="ECO:0000259" key="5">
    <source>
        <dbReference type="Pfam" id="PF13102"/>
    </source>
</evidence>
<reference evidence="6 7" key="1">
    <citation type="submission" date="2020-08" db="EMBL/GenBank/DDBJ databases">
        <title>Genome public.</title>
        <authorList>
            <person name="Liu C."/>
            <person name="Sun Q."/>
        </authorList>
    </citation>
    <scope>NUCLEOTIDE SEQUENCE [LARGE SCALE GENOMIC DNA]</scope>
    <source>
        <strain evidence="6 7">BX2</strain>
    </source>
</reference>
<comment type="caution">
    <text evidence="6">The sequence shown here is derived from an EMBL/GenBank/DDBJ whole genome shotgun (WGS) entry which is preliminary data.</text>
</comment>
<evidence type="ECO:0000313" key="6">
    <source>
        <dbReference type="EMBL" id="MBC5645988.1"/>
    </source>
</evidence>
<dbReference type="EMBL" id="JACOOI010000041">
    <property type="protein sequence ID" value="MBC5645988.1"/>
    <property type="molecule type" value="Genomic_DNA"/>
</dbReference>
<dbReference type="PANTHER" id="PTHR30349">
    <property type="entry name" value="PHAGE INTEGRASE-RELATED"/>
    <property type="match status" value="1"/>
</dbReference>
<dbReference type="Gene3D" id="1.10.443.10">
    <property type="entry name" value="Intergrase catalytic core"/>
    <property type="match status" value="1"/>
</dbReference>
<dbReference type="Pfam" id="PF13102">
    <property type="entry name" value="Phage_int_SAM_5"/>
    <property type="match status" value="1"/>
</dbReference>
<keyword evidence="3" id="KW-0233">DNA recombination</keyword>
<evidence type="ECO:0000256" key="2">
    <source>
        <dbReference type="ARBA" id="ARBA00023125"/>
    </source>
</evidence>
<dbReference type="InterPro" id="IPR011010">
    <property type="entry name" value="DNA_brk_join_enz"/>
</dbReference>
<gene>
    <name evidence="6" type="ORF">H8S77_24235</name>
</gene>
<evidence type="ECO:0000259" key="4">
    <source>
        <dbReference type="Pfam" id="PF00589"/>
    </source>
</evidence>
<evidence type="ECO:0000256" key="3">
    <source>
        <dbReference type="ARBA" id="ARBA00023172"/>
    </source>
</evidence>
<dbReference type="SUPFAM" id="SSF56349">
    <property type="entry name" value="DNA breaking-rejoining enzymes"/>
    <property type="match status" value="1"/>
</dbReference>
<organism evidence="6 7">
    <name type="scientific">Parabacteroides segnis</name>
    <dbReference type="NCBI Taxonomy" id="2763058"/>
    <lineage>
        <taxon>Bacteria</taxon>
        <taxon>Pseudomonadati</taxon>
        <taxon>Bacteroidota</taxon>
        <taxon>Bacteroidia</taxon>
        <taxon>Bacteroidales</taxon>
        <taxon>Tannerellaceae</taxon>
        <taxon>Parabacteroides</taxon>
    </lineage>
</organism>
<comment type="similarity">
    <text evidence="1">Belongs to the 'phage' integrase family.</text>
</comment>
<dbReference type="CDD" id="cd01185">
    <property type="entry name" value="INTN1_C_like"/>
    <property type="match status" value="1"/>
</dbReference>
<keyword evidence="2" id="KW-0238">DNA-binding</keyword>
<protein>
    <submittedName>
        <fullName evidence="6">Site-specific integrase</fullName>
    </submittedName>
</protein>
<sequence length="305" mass="34765">MEQNVCIYMSQLAEKMRKAGKDSRADLYRVLYNRLHRFPKGGTLTFGRVTAAFVDDFAQSLRDEGLAVNTVNSYVGGFRALYNRAGRTGLFEIPEKSPFAHLRLRREITVKRALSSQAVCELAQMQPSASTGLRRSLDYFLFCFMACGMPFVDLAHLTRDNIVGKDIVYHRQKTGVRVQVSITPGMRMIIKRYARKDSRYLFPILPEDGGSRSYYKYQLVRYNADLKIIGNYLRHPVALTSYVVRHTWATEALRQNTPIAVISQALGHTSEQSTRFYLDSLDQSIMKRANRKITKVVNDLVTGKA</sequence>
<feature type="domain" description="Phage integrase SAM-like" evidence="5">
    <location>
        <begin position="7"/>
        <end position="92"/>
    </location>
</feature>
<dbReference type="PANTHER" id="PTHR30349:SF64">
    <property type="entry name" value="PROPHAGE INTEGRASE INTD-RELATED"/>
    <property type="match status" value="1"/>
</dbReference>
<evidence type="ECO:0000256" key="1">
    <source>
        <dbReference type="ARBA" id="ARBA00008857"/>
    </source>
</evidence>
<keyword evidence="7" id="KW-1185">Reference proteome</keyword>
<dbReference type="InterPro" id="IPR002104">
    <property type="entry name" value="Integrase_catalytic"/>
</dbReference>
<dbReference type="Pfam" id="PF00589">
    <property type="entry name" value="Phage_integrase"/>
    <property type="match status" value="1"/>
</dbReference>
<proteinExistence type="inferred from homology"/>
<feature type="domain" description="Tyr recombinase" evidence="4">
    <location>
        <begin position="144"/>
        <end position="282"/>
    </location>
</feature>
<evidence type="ECO:0000313" key="7">
    <source>
        <dbReference type="Proteomes" id="UP000644010"/>
    </source>
</evidence>